<name>A0A833RTS6_9HYME</name>
<reference evidence="1" key="1">
    <citation type="submission" date="2019-11" db="EMBL/GenBank/DDBJ databases">
        <title>The nuclear and mitochondrial genomes of Frieseomelitta varia - a highly eusocial stingless bee (Meliponini) with a permanently sterile worker caste.</title>
        <authorList>
            <person name="Freitas F.C.P."/>
            <person name="Lourenco A.P."/>
            <person name="Nunes F.M.F."/>
            <person name="Paschoal A.R."/>
            <person name="Abreu F.C.P."/>
            <person name="Barbin F.O."/>
            <person name="Bataglia L."/>
            <person name="Cardoso-Junior C.A.M."/>
            <person name="Cervoni M.S."/>
            <person name="Silva S.R."/>
            <person name="Dalarmi F."/>
            <person name="Del Lama M.A."/>
            <person name="Depintor T.S."/>
            <person name="Ferreira K.M."/>
            <person name="Goria P.S."/>
            <person name="Jaskot M.C."/>
            <person name="Lago D.C."/>
            <person name="Luna-Lucena D."/>
            <person name="Moda L.M."/>
            <person name="Nascimento L."/>
            <person name="Pedrino M."/>
            <person name="Rabico F.O."/>
            <person name="Sanches F.C."/>
            <person name="Santos D.E."/>
            <person name="Santos C.G."/>
            <person name="Vieira J."/>
            <person name="Lopes T.F."/>
            <person name="Barchuk A.R."/>
            <person name="Hartfelder K."/>
            <person name="Simoes Z.L.P."/>
            <person name="Bitondi M.M.G."/>
            <person name="Pinheiro D.G."/>
        </authorList>
    </citation>
    <scope>NUCLEOTIDE SEQUENCE</scope>
    <source>
        <strain evidence="1">USP_RPSP 00005682</strain>
        <tissue evidence="1">Whole individual</tissue>
    </source>
</reference>
<keyword evidence="2" id="KW-1185">Reference proteome</keyword>
<sequence length="85" mass="9778">MIDFFGFFSKETMIPFGMQLHMNLFILKSMIGENPSLNIFTAKNVVISTVFNPKCICFGTKSQINELSNSLLFCFHFQTPFQQII</sequence>
<accession>A0A833RTS6</accession>
<gene>
    <name evidence="1" type="ORF">E2986_12620</name>
</gene>
<dbReference type="Proteomes" id="UP000655588">
    <property type="component" value="Unassembled WGS sequence"/>
</dbReference>
<dbReference type="AlphaFoldDB" id="A0A833RTS6"/>
<proteinExistence type="predicted"/>
<evidence type="ECO:0000313" key="1">
    <source>
        <dbReference type="EMBL" id="KAF3428063.1"/>
    </source>
</evidence>
<comment type="caution">
    <text evidence="1">The sequence shown here is derived from an EMBL/GenBank/DDBJ whole genome shotgun (WGS) entry which is preliminary data.</text>
</comment>
<dbReference type="EMBL" id="WNWW01000232">
    <property type="protein sequence ID" value="KAF3428063.1"/>
    <property type="molecule type" value="Genomic_DNA"/>
</dbReference>
<protein>
    <submittedName>
        <fullName evidence="1">Uncharacterized protein</fullName>
    </submittedName>
</protein>
<organism evidence="1 2">
    <name type="scientific">Frieseomelitta varia</name>
    <dbReference type="NCBI Taxonomy" id="561572"/>
    <lineage>
        <taxon>Eukaryota</taxon>
        <taxon>Metazoa</taxon>
        <taxon>Ecdysozoa</taxon>
        <taxon>Arthropoda</taxon>
        <taxon>Hexapoda</taxon>
        <taxon>Insecta</taxon>
        <taxon>Pterygota</taxon>
        <taxon>Neoptera</taxon>
        <taxon>Endopterygota</taxon>
        <taxon>Hymenoptera</taxon>
        <taxon>Apocrita</taxon>
        <taxon>Aculeata</taxon>
        <taxon>Apoidea</taxon>
        <taxon>Anthophila</taxon>
        <taxon>Apidae</taxon>
        <taxon>Frieseomelitta</taxon>
    </lineage>
</organism>
<evidence type="ECO:0000313" key="2">
    <source>
        <dbReference type="Proteomes" id="UP000655588"/>
    </source>
</evidence>